<sequence length="373" mass="43688">MWKYFYPQSLKVVDTSAELKKYRITRGQRRLHREGKVSFAIPLLSLKWHGGVRVLVDLANALSEKGYRVFVITPKNRYKEYYRLQSSVELILTPTCGKIPFISHLYALLLLLLKTPPADLVIANFYPTFYIALLHSLFYKSKIIYYIMDYETQFGPFPYSLIADITYRFKNYIKFTVSEWVREKTGGWGYILHPPLDESFFRPITEKKEKVFTVIYVYRRSRRKGPELFESIASSHKLKDVKFWIVGEKPSLKTPNIQYLGVKKTEELRKLYERAHLLLNTSHFEGFGLPPLEAMARGTPPILTDSGGIREYAVHNYNAIIANTVKEFEEAILKLKHDADFYNYLRENGIETSKRFTKQNFINQFLSLLSLKK</sequence>
<feature type="domain" description="Glycosyl transferase family 1" evidence="2">
    <location>
        <begin position="200"/>
        <end position="351"/>
    </location>
</feature>
<dbReference type="Gene3D" id="3.40.50.11090">
    <property type="match status" value="1"/>
</dbReference>
<dbReference type="InterPro" id="IPR028098">
    <property type="entry name" value="Glyco_trans_4-like_N"/>
</dbReference>
<dbReference type="Pfam" id="PF13439">
    <property type="entry name" value="Glyco_transf_4"/>
    <property type="match status" value="1"/>
</dbReference>
<dbReference type="AlphaFoldDB" id="A0A7V5HM41"/>
<feature type="domain" description="Glycosyltransferase subfamily 4-like N-terminal" evidence="3">
    <location>
        <begin position="50"/>
        <end position="146"/>
    </location>
</feature>
<dbReference type="GO" id="GO:0016757">
    <property type="term" value="F:glycosyltransferase activity"/>
    <property type="evidence" value="ECO:0007669"/>
    <property type="project" value="InterPro"/>
</dbReference>
<dbReference type="CDD" id="cd03801">
    <property type="entry name" value="GT4_PimA-like"/>
    <property type="match status" value="1"/>
</dbReference>
<dbReference type="PANTHER" id="PTHR46401:SF2">
    <property type="entry name" value="GLYCOSYLTRANSFERASE WBBK-RELATED"/>
    <property type="match status" value="1"/>
</dbReference>
<dbReference type="Gene3D" id="3.40.50.2000">
    <property type="entry name" value="Glycogen Phosphorylase B"/>
    <property type="match status" value="1"/>
</dbReference>
<evidence type="ECO:0000256" key="1">
    <source>
        <dbReference type="ARBA" id="ARBA00022679"/>
    </source>
</evidence>
<dbReference type="SUPFAM" id="SSF53756">
    <property type="entry name" value="UDP-Glycosyltransferase/glycogen phosphorylase"/>
    <property type="match status" value="1"/>
</dbReference>
<protein>
    <submittedName>
        <fullName evidence="4">Glycosyltransferase</fullName>
    </submittedName>
</protein>
<dbReference type="Pfam" id="PF00534">
    <property type="entry name" value="Glycos_transf_1"/>
    <property type="match status" value="1"/>
</dbReference>
<dbReference type="Proteomes" id="UP000886050">
    <property type="component" value="Unassembled WGS sequence"/>
</dbReference>
<dbReference type="EMBL" id="DRTX01000010">
    <property type="protein sequence ID" value="HHF52762.1"/>
    <property type="molecule type" value="Genomic_DNA"/>
</dbReference>
<organism evidence="4">
    <name type="scientific">candidate division WOR-3 bacterium</name>
    <dbReference type="NCBI Taxonomy" id="2052148"/>
    <lineage>
        <taxon>Bacteria</taxon>
        <taxon>Bacteria division WOR-3</taxon>
    </lineage>
</organism>
<accession>A0A7V5HM41</accession>
<evidence type="ECO:0000259" key="3">
    <source>
        <dbReference type="Pfam" id="PF13439"/>
    </source>
</evidence>
<reference evidence="4" key="1">
    <citation type="journal article" date="2020" name="mSystems">
        <title>Genome- and Community-Level Interaction Insights into Carbon Utilization and Element Cycling Functions of Hydrothermarchaeota in Hydrothermal Sediment.</title>
        <authorList>
            <person name="Zhou Z."/>
            <person name="Liu Y."/>
            <person name="Xu W."/>
            <person name="Pan J."/>
            <person name="Luo Z.H."/>
            <person name="Li M."/>
        </authorList>
    </citation>
    <scope>NUCLEOTIDE SEQUENCE [LARGE SCALE GENOMIC DNA]</scope>
    <source>
        <strain evidence="4">HyVt-96</strain>
    </source>
</reference>
<name>A0A7V5HM41_UNCW3</name>
<comment type="caution">
    <text evidence="4">The sequence shown here is derived from an EMBL/GenBank/DDBJ whole genome shotgun (WGS) entry which is preliminary data.</text>
</comment>
<gene>
    <name evidence="4" type="ORF">ENL43_00165</name>
</gene>
<keyword evidence="1" id="KW-0808">Transferase</keyword>
<proteinExistence type="predicted"/>
<dbReference type="PANTHER" id="PTHR46401">
    <property type="entry name" value="GLYCOSYLTRANSFERASE WBBK-RELATED"/>
    <property type="match status" value="1"/>
</dbReference>
<dbReference type="InterPro" id="IPR001296">
    <property type="entry name" value="Glyco_trans_1"/>
</dbReference>
<evidence type="ECO:0000259" key="2">
    <source>
        <dbReference type="Pfam" id="PF00534"/>
    </source>
</evidence>
<evidence type="ECO:0000313" key="4">
    <source>
        <dbReference type="EMBL" id="HHF52762.1"/>
    </source>
</evidence>